<evidence type="ECO:0000313" key="1">
    <source>
        <dbReference type="EMBL" id="CCF83119.1"/>
    </source>
</evidence>
<evidence type="ECO:0000313" key="2">
    <source>
        <dbReference type="Proteomes" id="UP000004221"/>
    </source>
</evidence>
<keyword evidence="2" id="KW-1185">Reference proteome</keyword>
<accession>I4EEK7</accession>
<dbReference type="AlphaFoldDB" id="I4EEK7"/>
<dbReference type="Proteomes" id="UP000004221">
    <property type="component" value="Unassembled WGS sequence"/>
</dbReference>
<organism evidence="1 2">
    <name type="scientific">Nitrolancea hollandica Lb</name>
    <dbReference type="NCBI Taxonomy" id="1129897"/>
    <lineage>
        <taxon>Bacteria</taxon>
        <taxon>Pseudomonadati</taxon>
        <taxon>Thermomicrobiota</taxon>
        <taxon>Thermomicrobia</taxon>
        <taxon>Sphaerobacterales</taxon>
        <taxon>Sphaerobacterineae</taxon>
        <taxon>Sphaerobacteraceae</taxon>
        <taxon>Nitrolancea</taxon>
    </lineage>
</organism>
<sequence length="85" mass="9587">MVGRFFGKKPPADEVPVCPVHKTPMVLRAKLGKPVRFTNQQTQAYTLIFRCALPTCNETIEIERVRGQVPVPGELPDRPSWAKRS</sequence>
<reference evidence="1 2" key="1">
    <citation type="journal article" date="2012" name="ISME J.">
        <title>Nitrification expanded: discovery, physiology and genomics of a nitrite-oxidizing bacterium from the phylum Chloroflexi.</title>
        <authorList>
            <person name="Sorokin D.Y."/>
            <person name="Lucker S."/>
            <person name="Vejmelkova D."/>
            <person name="Kostrikina N.A."/>
            <person name="Kleerebezem R."/>
            <person name="Rijpstra W.I."/>
            <person name="Damste J.S."/>
            <person name="Le Paslier D."/>
            <person name="Muyzer G."/>
            <person name="Wagner M."/>
            <person name="van Loosdrecht M.C."/>
            <person name="Daims H."/>
        </authorList>
    </citation>
    <scope>NUCLEOTIDE SEQUENCE [LARGE SCALE GENOMIC DNA]</scope>
    <source>
        <strain evidence="2">none</strain>
    </source>
</reference>
<dbReference type="EMBL" id="CAGS01000099">
    <property type="protein sequence ID" value="CCF83119.1"/>
    <property type="molecule type" value="Genomic_DNA"/>
</dbReference>
<protein>
    <submittedName>
        <fullName evidence="1">Uncharacterized protein</fullName>
    </submittedName>
</protein>
<comment type="caution">
    <text evidence="1">The sequence shown here is derived from an EMBL/GenBank/DDBJ whole genome shotgun (WGS) entry which is preliminary data.</text>
</comment>
<dbReference type="RefSeq" id="WP_008475912.1">
    <property type="nucleotide sequence ID" value="NZ_CAGS01000099.1"/>
</dbReference>
<gene>
    <name evidence="1" type="ORF">NITHO_1880006</name>
</gene>
<name>I4EEK7_9BACT</name>
<proteinExistence type="predicted"/>